<feature type="compositionally biased region" description="Polar residues" evidence="1">
    <location>
        <begin position="116"/>
        <end position="128"/>
    </location>
</feature>
<feature type="compositionally biased region" description="Basic and acidic residues" evidence="1">
    <location>
        <begin position="455"/>
        <end position="476"/>
    </location>
</feature>
<feature type="domain" description="Atos-like conserved" evidence="2">
    <location>
        <begin position="348"/>
        <end position="420"/>
    </location>
</feature>
<feature type="region of interest" description="Disordered" evidence="1">
    <location>
        <begin position="726"/>
        <end position="810"/>
    </location>
</feature>
<dbReference type="OrthoDB" id="8625101at2759"/>
<dbReference type="EMBL" id="JAGMVJ010000012">
    <property type="protein sequence ID" value="KAH7084198.1"/>
    <property type="molecule type" value="Genomic_DNA"/>
</dbReference>
<feature type="compositionally biased region" description="Basic and acidic residues" evidence="1">
    <location>
        <begin position="142"/>
        <end position="160"/>
    </location>
</feature>
<feature type="compositionally biased region" description="Low complexity" evidence="1">
    <location>
        <begin position="690"/>
        <end position="706"/>
    </location>
</feature>
<dbReference type="Pfam" id="PF13889">
    <property type="entry name" value="Chromosome_seg"/>
    <property type="match status" value="1"/>
</dbReference>
<evidence type="ECO:0000256" key="1">
    <source>
        <dbReference type="SAM" id="MobiDB-lite"/>
    </source>
</evidence>
<feature type="region of interest" description="Disordered" evidence="1">
    <location>
        <begin position="312"/>
        <end position="345"/>
    </location>
</feature>
<comment type="caution">
    <text evidence="3">The sequence shown here is derived from an EMBL/GenBank/DDBJ whole genome shotgun (WGS) entry which is preliminary data.</text>
</comment>
<evidence type="ECO:0000313" key="3">
    <source>
        <dbReference type="EMBL" id="KAH7084198.1"/>
    </source>
</evidence>
<feature type="compositionally biased region" description="Basic and acidic residues" evidence="1">
    <location>
        <begin position="1"/>
        <end position="12"/>
    </location>
</feature>
<proteinExistence type="predicted"/>
<dbReference type="Pfam" id="PF13915">
    <property type="entry name" value="DUF4210"/>
    <property type="match status" value="1"/>
</dbReference>
<feature type="compositionally biased region" description="Polar residues" evidence="1">
    <location>
        <begin position="236"/>
        <end position="259"/>
    </location>
</feature>
<feature type="compositionally biased region" description="Basic and acidic residues" evidence="1">
    <location>
        <begin position="726"/>
        <end position="735"/>
    </location>
</feature>
<name>A0A8K0VWM7_9PLEO</name>
<feature type="compositionally biased region" description="Basic and acidic residues" evidence="1">
    <location>
        <begin position="91"/>
        <end position="113"/>
    </location>
</feature>
<evidence type="ECO:0000259" key="2">
    <source>
        <dbReference type="SMART" id="SM01177"/>
    </source>
</evidence>
<dbReference type="PANTHER" id="PTHR13199:SF11">
    <property type="entry name" value="PROTEIN ATOSSA"/>
    <property type="match status" value="1"/>
</dbReference>
<feature type="compositionally biased region" description="Polar residues" evidence="1">
    <location>
        <begin position="737"/>
        <end position="760"/>
    </location>
</feature>
<feature type="compositionally biased region" description="Polar residues" evidence="1">
    <location>
        <begin position="271"/>
        <end position="290"/>
    </location>
</feature>
<dbReference type="Proteomes" id="UP000813461">
    <property type="component" value="Unassembled WGS sequence"/>
</dbReference>
<dbReference type="InterPro" id="IPR025261">
    <property type="entry name" value="Atos-like_cons_dom"/>
</dbReference>
<organism evidence="3 4">
    <name type="scientific">Paraphoma chrysanthemicola</name>
    <dbReference type="NCBI Taxonomy" id="798071"/>
    <lineage>
        <taxon>Eukaryota</taxon>
        <taxon>Fungi</taxon>
        <taxon>Dikarya</taxon>
        <taxon>Ascomycota</taxon>
        <taxon>Pezizomycotina</taxon>
        <taxon>Dothideomycetes</taxon>
        <taxon>Pleosporomycetidae</taxon>
        <taxon>Pleosporales</taxon>
        <taxon>Pleosporineae</taxon>
        <taxon>Phaeosphaeriaceae</taxon>
        <taxon>Paraphoma</taxon>
    </lineage>
</organism>
<feature type="region of interest" description="Disordered" evidence="1">
    <location>
        <begin position="410"/>
        <end position="498"/>
    </location>
</feature>
<gene>
    <name evidence="3" type="ORF">FB567DRAFT_561320</name>
</gene>
<dbReference type="InterPro" id="IPR033473">
    <property type="entry name" value="Atos-like_C"/>
</dbReference>
<dbReference type="SMART" id="SM01177">
    <property type="entry name" value="DUF4210"/>
    <property type="match status" value="1"/>
</dbReference>
<feature type="compositionally biased region" description="Polar residues" evidence="1">
    <location>
        <begin position="45"/>
        <end position="57"/>
    </location>
</feature>
<feature type="compositionally biased region" description="Basic and acidic residues" evidence="1">
    <location>
        <begin position="69"/>
        <end position="80"/>
    </location>
</feature>
<feature type="region of interest" description="Disordered" evidence="1">
    <location>
        <begin position="673"/>
        <end position="706"/>
    </location>
</feature>
<feature type="compositionally biased region" description="Low complexity" evidence="1">
    <location>
        <begin position="163"/>
        <end position="172"/>
    </location>
</feature>
<protein>
    <recommendedName>
        <fullName evidence="2">Atos-like conserved domain-containing protein</fullName>
    </recommendedName>
</protein>
<dbReference type="PANTHER" id="PTHR13199">
    <property type="entry name" value="GH03947P"/>
    <property type="match status" value="1"/>
</dbReference>
<sequence length="810" mass="88736">MPIFHDPHESPPRRPSPLQMPFGHQGRAGTSGSAFDMSMLDTLHSGDSTGPEVQTNMELELPCSGRKPSTCDRVELIERLKRTKSPVWSQRQDHESRLHTSPEARPASRDRPKTPASLTNDLKPSRTSTPEHLRDPAAAGLEIERPRSALHSGDFRESKNSRTSAGSSTGTAPFLATSPVAPWNRSFPAAALPSARNEASYSFDGAFGLESRAVSRARAISQSSSNSFAFLPPTSPLVQQANNTDLDFSSRPGSRQGSKSPERGNRRHTFSPASFQTYRTTPMARSTSGTPAARHLRHGGAIPYQAHQPRRSMTFNQPHSHSSPQTPFLGSRRPSFSSEASPLQHAPMVGSYEESILRGRMSTTPSRPLDFVAKIGVLGRGQCKSSLKCPPHVAVPFPAVFYSYNTGNGRISDNEPSPYVGLIDLENSLPTPDDGNESGKRKRRHAVPPADQDDLDFRISQVHENDNAGSKDDLRKKEKRKRRSTSPKAPPGGSYRIPSQGQLQIVLKNPNNTAVKLFLVPYDVSDMEAGQKTFIRQRSYSAGPIIDMPTMLRKNLGTDRPEAALSNSDDPNDRPILRYLIHLHICCPSKGRHYLYKSIRVVFANRVPDGKEKLRNEIQMPEPRYSAYKPTRDLPTSQYSSSAAAQLTAEKAFRRRSAGWPLSRSQQAYDQIDGLSARPPLPPPAVEFTGGPLSSSPSPGFSSPVPELQPIPFSLTRLAAIESRPVSRDRMDIDSKNPFQTPITSPRQNWGSPASGQSTFEKLKQGDVGYGGNAFSPLGSPTSPPSAGLLSQKLRGLEVQRDGENEDCSD</sequence>
<dbReference type="AlphaFoldDB" id="A0A8K0VWM7"/>
<evidence type="ECO:0000313" key="4">
    <source>
        <dbReference type="Proteomes" id="UP000813461"/>
    </source>
</evidence>
<feature type="region of interest" description="Disordered" evidence="1">
    <location>
        <begin position="1"/>
        <end position="173"/>
    </location>
</feature>
<feature type="region of interest" description="Disordered" evidence="1">
    <location>
        <begin position="225"/>
        <end position="295"/>
    </location>
</feature>
<accession>A0A8K0VWM7</accession>
<keyword evidence="4" id="KW-1185">Reference proteome</keyword>
<feature type="compositionally biased region" description="Polar residues" evidence="1">
    <location>
        <begin position="312"/>
        <end position="341"/>
    </location>
</feature>
<reference evidence="3" key="1">
    <citation type="journal article" date="2021" name="Nat. Commun.">
        <title>Genetic determinants of endophytism in the Arabidopsis root mycobiome.</title>
        <authorList>
            <person name="Mesny F."/>
            <person name="Miyauchi S."/>
            <person name="Thiergart T."/>
            <person name="Pickel B."/>
            <person name="Atanasova L."/>
            <person name="Karlsson M."/>
            <person name="Huettel B."/>
            <person name="Barry K.W."/>
            <person name="Haridas S."/>
            <person name="Chen C."/>
            <person name="Bauer D."/>
            <person name="Andreopoulos W."/>
            <person name="Pangilinan J."/>
            <person name="LaButti K."/>
            <person name="Riley R."/>
            <person name="Lipzen A."/>
            <person name="Clum A."/>
            <person name="Drula E."/>
            <person name="Henrissat B."/>
            <person name="Kohler A."/>
            <person name="Grigoriev I.V."/>
            <person name="Martin F.M."/>
            <person name="Hacquard S."/>
        </authorList>
    </citation>
    <scope>NUCLEOTIDE SEQUENCE</scope>
    <source>
        <strain evidence="3">MPI-SDFR-AT-0120</strain>
    </source>
</reference>
<dbReference type="InterPro" id="IPR051506">
    <property type="entry name" value="ATOS_Transcription_Regulators"/>
</dbReference>